<dbReference type="PANTHER" id="PTHR32196:SF72">
    <property type="entry name" value="RIBOSE IMPORT PERMEASE PROTEIN RBSC"/>
    <property type="match status" value="1"/>
</dbReference>
<dbReference type="PANTHER" id="PTHR32196">
    <property type="entry name" value="ABC TRANSPORTER PERMEASE PROTEIN YPHD-RELATED-RELATED"/>
    <property type="match status" value="1"/>
</dbReference>
<evidence type="ECO:0000256" key="3">
    <source>
        <dbReference type="ARBA" id="ARBA00022692"/>
    </source>
</evidence>
<evidence type="ECO:0000256" key="1">
    <source>
        <dbReference type="ARBA" id="ARBA00004651"/>
    </source>
</evidence>
<feature type="transmembrane region" description="Helical" evidence="6">
    <location>
        <begin position="222"/>
        <end position="240"/>
    </location>
</feature>
<evidence type="ECO:0000256" key="6">
    <source>
        <dbReference type="SAM" id="Phobius"/>
    </source>
</evidence>
<keyword evidence="8" id="KW-1185">Reference proteome</keyword>
<dbReference type="AlphaFoldDB" id="A0A290Q5L0"/>
<protein>
    <submittedName>
        <fullName evidence="7">Ribose ABC transporter permease</fullName>
    </submittedName>
</protein>
<proteinExistence type="predicted"/>
<dbReference type="OrthoDB" id="9813906at2"/>
<evidence type="ECO:0000313" key="7">
    <source>
        <dbReference type="EMBL" id="ATC63965.1"/>
    </source>
</evidence>
<name>A0A290Q5L0_9BACT</name>
<feature type="transmembrane region" description="Helical" evidence="6">
    <location>
        <begin position="68"/>
        <end position="85"/>
    </location>
</feature>
<feature type="transmembrane region" description="Helical" evidence="6">
    <location>
        <begin position="12"/>
        <end position="31"/>
    </location>
</feature>
<comment type="subcellular location">
    <subcellularLocation>
        <location evidence="1">Cell membrane</location>
        <topology evidence="1">Multi-pass membrane protein</topology>
    </subcellularLocation>
</comment>
<dbReference type="RefSeq" id="WP_096055597.1">
    <property type="nucleotide sequence ID" value="NZ_CP023344.1"/>
</dbReference>
<accession>A0A290Q5L0</accession>
<keyword evidence="2" id="KW-1003">Cell membrane</keyword>
<feature type="transmembrane region" description="Helical" evidence="6">
    <location>
        <begin position="169"/>
        <end position="190"/>
    </location>
</feature>
<reference evidence="7 8" key="1">
    <citation type="submission" date="2017-09" db="EMBL/GenBank/DDBJ databases">
        <title>Complete genome sequence of Verrucomicrobial strain HZ-65, isolated from freshwater.</title>
        <authorList>
            <person name="Choi A."/>
        </authorList>
    </citation>
    <scope>NUCLEOTIDE SEQUENCE [LARGE SCALE GENOMIC DNA]</scope>
    <source>
        <strain evidence="7 8">HZ-65</strain>
    </source>
</reference>
<feature type="transmembrane region" description="Helical" evidence="6">
    <location>
        <begin position="129"/>
        <end position="149"/>
    </location>
</feature>
<sequence length="328" mass="33888">MPLSPQLTSQFVRLRSLIALVLMTVALSLLSPNFLTADNGINILRQVSINMCLSIGMTLVILSGGIDLSVGAILGFSGAIAAGLVKNGLSVPGTDVHLQFTTSGAILAGVFVGALLGLHNGVAITRFRLPPFIATLGMLSIARGLAFLWTGGFPITGLGADFGFIGTGAWLGVPMPVWIMVAFGALFMVVTKRMRFGRHLYAVGGNERAARLTGLSVSRIKIAVYTLAGALAGVAGLIVTARLDSAQPNAGLSYELDAIAAVVIGGTSLSGGRGTIFGTVLGCLIIGVLNNGLFLLNVPPMLQYVIKGYVILVAVAIDQASAPRNRDS</sequence>
<keyword evidence="3 6" id="KW-0812">Transmembrane</keyword>
<dbReference type="GO" id="GO:0005886">
    <property type="term" value="C:plasma membrane"/>
    <property type="evidence" value="ECO:0007669"/>
    <property type="project" value="UniProtKB-SubCell"/>
</dbReference>
<evidence type="ECO:0000313" key="8">
    <source>
        <dbReference type="Proteomes" id="UP000217265"/>
    </source>
</evidence>
<organism evidence="7 8">
    <name type="scientific">Nibricoccus aquaticus</name>
    <dbReference type="NCBI Taxonomy" id="2576891"/>
    <lineage>
        <taxon>Bacteria</taxon>
        <taxon>Pseudomonadati</taxon>
        <taxon>Verrucomicrobiota</taxon>
        <taxon>Opitutia</taxon>
        <taxon>Opitutales</taxon>
        <taxon>Opitutaceae</taxon>
        <taxon>Nibricoccus</taxon>
    </lineage>
</organism>
<keyword evidence="4 6" id="KW-1133">Transmembrane helix</keyword>
<evidence type="ECO:0000256" key="5">
    <source>
        <dbReference type="ARBA" id="ARBA00023136"/>
    </source>
</evidence>
<gene>
    <name evidence="7" type="primary">rbsC</name>
    <name evidence="7" type="ORF">CMV30_08380</name>
</gene>
<feature type="transmembrane region" description="Helical" evidence="6">
    <location>
        <begin position="97"/>
        <end position="117"/>
    </location>
</feature>
<dbReference type="KEGG" id="vbh:CMV30_08380"/>
<dbReference type="Proteomes" id="UP000217265">
    <property type="component" value="Chromosome"/>
</dbReference>
<evidence type="ECO:0000256" key="4">
    <source>
        <dbReference type="ARBA" id="ARBA00022989"/>
    </source>
</evidence>
<keyword evidence="5 6" id="KW-0472">Membrane</keyword>
<dbReference type="Pfam" id="PF02653">
    <property type="entry name" value="BPD_transp_2"/>
    <property type="match status" value="1"/>
</dbReference>
<dbReference type="InterPro" id="IPR001851">
    <property type="entry name" value="ABC_transp_permease"/>
</dbReference>
<dbReference type="CDD" id="cd06579">
    <property type="entry name" value="TM_PBP1_transp_AraH_like"/>
    <property type="match status" value="1"/>
</dbReference>
<dbReference type="EMBL" id="CP023344">
    <property type="protein sequence ID" value="ATC63965.1"/>
    <property type="molecule type" value="Genomic_DNA"/>
</dbReference>
<feature type="transmembrane region" description="Helical" evidence="6">
    <location>
        <begin position="276"/>
        <end position="295"/>
    </location>
</feature>
<dbReference type="GO" id="GO:0022857">
    <property type="term" value="F:transmembrane transporter activity"/>
    <property type="evidence" value="ECO:0007669"/>
    <property type="project" value="InterPro"/>
</dbReference>
<evidence type="ECO:0000256" key="2">
    <source>
        <dbReference type="ARBA" id="ARBA00022475"/>
    </source>
</evidence>